<comment type="caution">
    <text evidence="1">The sequence shown here is derived from an EMBL/GenBank/DDBJ whole genome shotgun (WGS) entry which is preliminary data.</text>
</comment>
<reference evidence="1" key="1">
    <citation type="submission" date="2022-04" db="EMBL/GenBank/DDBJ databases">
        <title>Genome of the entomopathogenic fungus Entomophthora muscae.</title>
        <authorList>
            <person name="Elya C."/>
            <person name="Lovett B.R."/>
            <person name="Lee E."/>
            <person name="Macias A.M."/>
            <person name="Hajek A.E."/>
            <person name="De Bivort B.L."/>
            <person name="Kasson M.T."/>
            <person name="De Fine Licht H.H."/>
            <person name="Stajich J.E."/>
        </authorList>
    </citation>
    <scope>NUCLEOTIDE SEQUENCE</scope>
    <source>
        <strain evidence="1">Berkeley</strain>
    </source>
</reference>
<evidence type="ECO:0000313" key="2">
    <source>
        <dbReference type="Proteomes" id="UP001165960"/>
    </source>
</evidence>
<proteinExistence type="predicted"/>
<keyword evidence="2" id="KW-1185">Reference proteome</keyword>
<protein>
    <submittedName>
        <fullName evidence="1">Uncharacterized protein</fullName>
    </submittedName>
</protein>
<accession>A0ACC2SHV2</accession>
<sequence length="613" mass="62421">MFGSGANASFGFGGNNTTSATPAWGQAANNQFAINPATEWLGDGKGTSVHAFKPIASRETQATYGSVFFQSIMLQPEYKKFNHEELRMQDYLHGRLFGENPEANKILPNTGTRAYPYVETRDKDPITYTSIQYQSITFMPQYKGNSFEELRMEDYRQGLVFASDTPSLGSASSSFGSSAFGNLSRPSGFGSTPAFATASAAPSAFGTNTAASSGFGAKPSTGFGATSAPAAGFGTQAASGFGTSTFGATSAPAFGGFGASTASPFGSNAAQTKPAFGFGTSQPQSGFSAASNSGAGFGFGVQSAFGKPASTGFGVSATSGFGATGTSGFGNPSSSGFGNSTATGFGNANPTGVGAGGFGANAAAGFGKTAPTGFGTGGFGGQAAAPTGFGINTATGFGNNTATRFGNTGFGGQAAAPFSANQSSGFGSNPSLGTGFMTSQPTNSFAGFGQTSSSFSGLTNLQANTLTTAQPAKPSAASLNPYGDILLFEEILKENPELLAPKVEAPISPSVEEKKTLVEEEENPFDIDVSQFFEQPVKFDIPFGELAHPRVPYELQYPTPGATSNPVLNTAPFSTPLPRGRISLSSTNMNQSFYNNPAPASSSASQSETKSKP</sequence>
<dbReference type="EMBL" id="QTSX02005037">
    <property type="protein sequence ID" value="KAJ9061857.1"/>
    <property type="molecule type" value="Genomic_DNA"/>
</dbReference>
<gene>
    <name evidence="1" type="ORF">DSO57_1016432</name>
</gene>
<organism evidence="1 2">
    <name type="scientific">Entomophthora muscae</name>
    <dbReference type="NCBI Taxonomy" id="34485"/>
    <lineage>
        <taxon>Eukaryota</taxon>
        <taxon>Fungi</taxon>
        <taxon>Fungi incertae sedis</taxon>
        <taxon>Zoopagomycota</taxon>
        <taxon>Entomophthoromycotina</taxon>
        <taxon>Entomophthoromycetes</taxon>
        <taxon>Entomophthorales</taxon>
        <taxon>Entomophthoraceae</taxon>
        <taxon>Entomophthora</taxon>
    </lineage>
</organism>
<dbReference type="Proteomes" id="UP001165960">
    <property type="component" value="Unassembled WGS sequence"/>
</dbReference>
<name>A0ACC2SHV2_9FUNG</name>
<evidence type="ECO:0000313" key="1">
    <source>
        <dbReference type="EMBL" id="KAJ9061857.1"/>
    </source>
</evidence>